<feature type="domain" description="Peptidase S11 D-alanyl-D-alanine carboxypeptidase A N-terminal" evidence="11">
    <location>
        <begin position="145"/>
        <end position="388"/>
    </location>
</feature>
<dbReference type="AlphaFoldDB" id="A0A432MN47"/>
<evidence type="ECO:0000256" key="10">
    <source>
        <dbReference type="SAM" id="MobiDB-lite"/>
    </source>
</evidence>
<evidence type="ECO:0000256" key="1">
    <source>
        <dbReference type="ARBA" id="ARBA00007164"/>
    </source>
</evidence>
<evidence type="ECO:0000256" key="6">
    <source>
        <dbReference type="ARBA" id="ARBA00023316"/>
    </source>
</evidence>
<feature type="region of interest" description="Disordered" evidence="10">
    <location>
        <begin position="112"/>
        <end position="145"/>
    </location>
</feature>
<name>A0A432MN47_9BACT</name>
<keyword evidence="3" id="KW-0378">Hydrolase</keyword>
<evidence type="ECO:0000256" key="7">
    <source>
        <dbReference type="PIRSR" id="PIRSR618044-1"/>
    </source>
</evidence>
<protein>
    <submittedName>
        <fullName evidence="13">D-alanyl-D-alanine carboxypeptidase</fullName>
    </submittedName>
</protein>
<feature type="binding site" evidence="8">
    <location>
        <position position="359"/>
    </location>
    <ligand>
        <name>substrate</name>
    </ligand>
</feature>
<evidence type="ECO:0000256" key="2">
    <source>
        <dbReference type="ARBA" id="ARBA00022729"/>
    </source>
</evidence>
<reference evidence="13 14" key="2">
    <citation type="submission" date="2019-01" db="EMBL/GenBank/DDBJ databases">
        <title>Tautonia sociabilis, a novel thermotolerant planctomycete of Isosphaeraceae family, isolated from a 4000 m deep subterranean habitat.</title>
        <authorList>
            <person name="Kovaleva O.L."/>
            <person name="Elcheninov A.G."/>
            <person name="Van Heerden E."/>
            <person name="Toshchakov S.V."/>
            <person name="Novikov A."/>
            <person name="Bonch-Osmolovskaya E.A."/>
            <person name="Kublanov I.V."/>
        </authorList>
    </citation>
    <scope>NUCLEOTIDE SEQUENCE [LARGE SCALE GENOMIC DNA]</scope>
    <source>
        <strain evidence="13 14">GM2012</strain>
    </source>
</reference>
<dbReference type="InterPro" id="IPR036365">
    <property type="entry name" value="PGBD-like_sf"/>
</dbReference>
<feature type="active site" description="Proton acceptor" evidence="7">
    <location>
        <position position="180"/>
    </location>
</feature>
<organism evidence="13 14">
    <name type="scientific">Tautonia sociabilis</name>
    <dbReference type="NCBI Taxonomy" id="2080755"/>
    <lineage>
        <taxon>Bacteria</taxon>
        <taxon>Pseudomonadati</taxon>
        <taxon>Planctomycetota</taxon>
        <taxon>Planctomycetia</taxon>
        <taxon>Isosphaerales</taxon>
        <taxon>Isosphaeraceae</taxon>
        <taxon>Tautonia</taxon>
    </lineage>
</organism>
<evidence type="ECO:0000256" key="5">
    <source>
        <dbReference type="ARBA" id="ARBA00022984"/>
    </source>
</evidence>
<feature type="compositionally biased region" description="Acidic residues" evidence="10">
    <location>
        <begin position="117"/>
        <end position="128"/>
    </location>
</feature>
<keyword evidence="14" id="KW-1185">Reference proteome</keyword>
<evidence type="ECO:0000313" key="13">
    <source>
        <dbReference type="EMBL" id="RUL88842.1"/>
    </source>
</evidence>
<dbReference type="EMBL" id="RYZH01000007">
    <property type="protein sequence ID" value="RUL88842.1"/>
    <property type="molecule type" value="Genomic_DNA"/>
</dbReference>
<dbReference type="Gene3D" id="1.10.101.10">
    <property type="entry name" value="PGBD-like superfamily/PGBD"/>
    <property type="match status" value="1"/>
</dbReference>
<dbReference type="InterPro" id="IPR002477">
    <property type="entry name" value="Peptidoglycan-bd-like"/>
</dbReference>
<evidence type="ECO:0000259" key="11">
    <source>
        <dbReference type="Pfam" id="PF00768"/>
    </source>
</evidence>
<dbReference type="GO" id="GO:0006508">
    <property type="term" value="P:proteolysis"/>
    <property type="evidence" value="ECO:0007669"/>
    <property type="project" value="InterPro"/>
</dbReference>
<dbReference type="GO" id="GO:0009002">
    <property type="term" value="F:serine-type D-Ala-D-Ala carboxypeptidase activity"/>
    <property type="evidence" value="ECO:0007669"/>
    <property type="project" value="InterPro"/>
</dbReference>
<feature type="active site" evidence="7">
    <location>
        <position position="237"/>
    </location>
</feature>
<dbReference type="Pfam" id="PF01471">
    <property type="entry name" value="PG_binding_1"/>
    <property type="match status" value="1"/>
</dbReference>
<evidence type="ECO:0000256" key="4">
    <source>
        <dbReference type="ARBA" id="ARBA00022960"/>
    </source>
</evidence>
<comment type="similarity">
    <text evidence="1 9">Belongs to the peptidase S11 family.</text>
</comment>
<dbReference type="GO" id="GO:0009252">
    <property type="term" value="P:peptidoglycan biosynthetic process"/>
    <property type="evidence" value="ECO:0007669"/>
    <property type="project" value="UniProtKB-KW"/>
</dbReference>
<dbReference type="GO" id="GO:0071555">
    <property type="term" value="P:cell wall organization"/>
    <property type="evidence" value="ECO:0007669"/>
    <property type="project" value="UniProtKB-KW"/>
</dbReference>
<dbReference type="InterPro" id="IPR036366">
    <property type="entry name" value="PGBDSf"/>
</dbReference>
<reference evidence="13 14" key="1">
    <citation type="submission" date="2018-12" db="EMBL/GenBank/DDBJ databases">
        <authorList>
            <person name="Toschakov S.V."/>
        </authorList>
    </citation>
    <scope>NUCLEOTIDE SEQUENCE [LARGE SCALE GENOMIC DNA]</scope>
    <source>
        <strain evidence="13 14">GM2012</strain>
    </source>
</reference>
<evidence type="ECO:0000256" key="3">
    <source>
        <dbReference type="ARBA" id="ARBA00022801"/>
    </source>
</evidence>
<dbReference type="InterPro" id="IPR018044">
    <property type="entry name" value="Peptidase_S11"/>
</dbReference>
<sequence length="426" mass="45038">MLTSENEDTRWSEDNAAELLIAEVAREVYNHFNRLPSDSETAASSAPAALEFGANGPAVESLQRRLNARLDPSPGLAVDGDFGPATQAALVRFQESRGLPATGQADLKTLEALGPEPEGDPELPDPEEVNARVEEKEPADSLEGPPFVTAKAWAIIDADSGELIAGLDEEAPLDMASTTKIMTALVVLRLAEEDPAVLDEVVTFSERADGTIGSTSGVRAGERVPVRELLYGLLLPSGNDASVALAEHFGARLGPPEDAPEELDPLARFVAEMNRTAAELGLVETRFANPHGLTSPGHHASALDLARLARVALENELFSRIVSTQTRGCTLFDGEGSPRNVVWRNTNRLLSIEGYDGVKTGTTGAAGACLVSRGRRGADSVIVVVLGSTSSDARYTDARNLYRWAWTTLGHAAPESAAVGAGSDGR</sequence>
<keyword evidence="6" id="KW-0961">Cell wall biogenesis/degradation</keyword>
<keyword evidence="2" id="KW-0732">Signal</keyword>
<keyword evidence="5" id="KW-0573">Peptidoglycan synthesis</keyword>
<dbReference type="OrthoDB" id="9791132at2"/>
<evidence type="ECO:0000256" key="8">
    <source>
        <dbReference type="PIRSR" id="PIRSR618044-2"/>
    </source>
</evidence>
<dbReference type="InterPro" id="IPR001967">
    <property type="entry name" value="Peptidase_S11_N"/>
</dbReference>
<keyword evidence="13" id="KW-0121">Carboxypeptidase</keyword>
<dbReference type="SUPFAM" id="SSF56601">
    <property type="entry name" value="beta-lactamase/transpeptidase-like"/>
    <property type="match status" value="1"/>
</dbReference>
<keyword evidence="4" id="KW-0133">Cell shape</keyword>
<dbReference type="SUPFAM" id="SSF47090">
    <property type="entry name" value="PGBD-like"/>
    <property type="match status" value="1"/>
</dbReference>
<comment type="caution">
    <text evidence="13">The sequence shown here is derived from an EMBL/GenBank/DDBJ whole genome shotgun (WGS) entry which is preliminary data.</text>
</comment>
<feature type="active site" description="Acyl-ester intermediate" evidence="7">
    <location>
        <position position="177"/>
    </location>
</feature>
<evidence type="ECO:0000313" key="14">
    <source>
        <dbReference type="Proteomes" id="UP000280296"/>
    </source>
</evidence>
<gene>
    <name evidence="13" type="ORF">TsocGM_05110</name>
</gene>
<evidence type="ECO:0000256" key="9">
    <source>
        <dbReference type="RuleBase" id="RU004016"/>
    </source>
</evidence>
<dbReference type="Gene3D" id="3.40.710.10">
    <property type="entry name" value="DD-peptidase/beta-lactamase superfamily"/>
    <property type="match status" value="1"/>
</dbReference>
<dbReference type="PANTHER" id="PTHR21581">
    <property type="entry name" value="D-ALANYL-D-ALANINE CARBOXYPEPTIDASE"/>
    <property type="match status" value="1"/>
</dbReference>
<dbReference type="Proteomes" id="UP000280296">
    <property type="component" value="Unassembled WGS sequence"/>
</dbReference>
<accession>A0A432MN47</accession>
<dbReference type="GO" id="GO:0008360">
    <property type="term" value="P:regulation of cell shape"/>
    <property type="evidence" value="ECO:0007669"/>
    <property type="project" value="UniProtKB-KW"/>
</dbReference>
<feature type="compositionally biased region" description="Basic and acidic residues" evidence="10">
    <location>
        <begin position="129"/>
        <end position="139"/>
    </location>
</feature>
<dbReference type="InterPro" id="IPR012338">
    <property type="entry name" value="Beta-lactam/transpept-like"/>
</dbReference>
<feature type="domain" description="Peptidoglycan binding-like" evidence="12">
    <location>
        <begin position="55"/>
        <end position="113"/>
    </location>
</feature>
<evidence type="ECO:0000259" key="12">
    <source>
        <dbReference type="Pfam" id="PF01471"/>
    </source>
</evidence>
<dbReference type="PRINTS" id="PR00725">
    <property type="entry name" value="DADACBPTASE1"/>
</dbReference>
<dbReference type="PANTHER" id="PTHR21581:SF6">
    <property type="entry name" value="TRAFFICKING PROTEIN PARTICLE COMPLEX SUBUNIT 12"/>
    <property type="match status" value="1"/>
</dbReference>
<proteinExistence type="inferred from homology"/>
<keyword evidence="13" id="KW-0645">Protease</keyword>
<dbReference type="Pfam" id="PF00768">
    <property type="entry name" value="Peptidase_S11"/>
    <property type="match status" value="1"/>
</dbReference>